<dbReference type="PANTHER" id="PTHR33308">
    <property type="entry name" value="PEPTIDOGLYCAN HYDROLASE FLGJ"/>
    <property type="match status" value="1"/>
</dbReference>
<accession>A0A8G2BYM5</accession>
<protein>
    <recommendedName>
        <fullName evidence="4">Peptidoglycan hydrolase</fullName>
    </recommendedName>
</protein>
<dbReference type="InterPro" id="IPR051056">
    <property type="entry name" value="Glycosyl_Hydrolase_73"/>
</dbReference>
<dbReference type="Gene3D" id="3.10.350.10">
    <property type="entry name" value="LysM domain"/>
    <property type="match status" value="1"/>
</dbReference>
<dbReference type="CDD" id="cd00118">
    <property type="entry name" value="LysM"/>
    <property type="match status" value="1"/>
</dbReference>
<dbReference type="InterPro" id="IPR018392">
    <property type="entry name" value="LysM"/>
</dbReference>
<keyword evidence="3 6" id="KW-0378">Hydrolase</keyword>
<reference evidence="6 7" key="1">
    <citation type="submission" date="2016-10" db="EMBL/GenBank/DDBJ databases">
        <authorList>
            <person name="Varghese N."/>
            <person name="Submissions S."/>
        </authorList>
    </citation>
    <scope>NUCLEOTIDE SEQUENCE [LARGE SCALE GENOMIC DNA]</scope>
    <source>
        <strain evidence="6 7">DSM 29073</strain>
    </source>
</reference>
<dbReference type="InterPro" id="IPR036779">
    <property type="entry name" value="LysM_dom_sf"/>
</dbReference>
<evidence type="ECO:0000313" key="6">
    <source>
        <dbReference type="EMBL" id="SEG21704.1"/>
    </source>
</evidence>
<dbReference type="Proteomes" id="UP000236725">
    <property type="component" value="Unassembled WGS sequence"/>
</dbReference>
<evidence type="ECO:0000259" key="5">
    <source>
        <dbReference type="PROSITE" id="PS51782"/>
    </source>
</evidence>
<dbReference type="Gene3D" id="1.10.530.10">
    <property type="match status" value="1"/>
</dbReference>
<dbReference type="SUPFAM" id="SSF54106">
    <property type="entry name" value="LysM domain"/>
    <property type="match status" value="1"/>
</dbReference>
<dbReference type="AlphaFoldDB" id="A0A8G2BYM5"/>
<dbReference type="GO" id="GO:0042742">
    <property type="term" value="P:defense response to bacterium"/>
    <property type="evidence" value="ECO:0007669"/>
    <property type="project" value="UniProtKB-KW"/>
</dbReference>
<dbReference type="Pfam" id="PF01476">
    <property type="entry name" value="LysM"/>
    <property type="match status" value="1"/>
</dbReference>
<feature type="domain" description="LysM" evidence="5">
    <location>
        <begin position="259"/>
        <end position="303"/>
    </location>
</feature>
<name>A0A8G2BYM5_9BACT</name>
<keyword evidence="1" id="KW-0929">Antimicrobial</keyword>
<dbReference type="Pfam" id="PF01832">
    <property type="entry name" value="Glucosaminidase"/>
    <property type="match status" value="1"/>
</dbReference>
<evidence type="ECO:0000256" key="1">
    <source>
        <dbReference type="ARBA" id="ARBA00022529"/>
    </source>
</evidence>
<proteinExistence type="predicted"/>
<dbReference type="EMBL" id="FNVS01000021">
    <property type="protein sequence ID" value="SEG21704.1"/>
    <property type="molecule type" value="Genomic_DNA"/>
</dbReference>
<evidence type="ECO:0000256" key="2">
    <source>
        <dbReference type="ARBA" id="ARBA00022638"/>
    </source>
</evidence>
<dbReference type="GO" id="GO:0004040">
    <property type="term" value="F:amidase activity"/>
    <property type="evidence" value="ECO:0007669"/>
    <property type="project" value="InterPro"/>
</dbReference>
<keyword evidence="7" id="KW-1185">Reference proteome</keyword>
<dbReference type="PANTHER" id="PTHR33308:SF9">
    <property type="entry name" value="PEPTIDOGLYCAN HYDROLASE FLGJ"/>
    <property type="match status" value="1"/>
</dbReference>
<comment type="caution">
    <text evidence="6">The sequence shown here is derived from an EMBL/GenBank/DDBJ whole genome shotgun (WGS) entry which is preliminary data.</text>
</comment>
<evidence type="ECO:0000256" key="4">
    <source>
        <dbReference type="ARBA" id="ARBA00032108"/>
    </source>
</evidence>
<dbReference type="PROSITE" id="PS51782">
    <property type="entry name" value="LYSM"/>
    <property type="match status" value="1"/>
</dbReference>
<keyword evidence="2" id="KW-0081">Bacteriolytic enzyme</keyword>
<sequence>MKFLVRVCGLIALLITLYATGASGQRKLASYQKYIKEYSGLAVDHQRKYRIPASITLAQGLLESGAGQSNLAQRSNNHFGIKCHAEWRGGRVYHDDDLRGECFRKYKRVEDSYTDHSKFLAERSRYASLFKLNIKDYKGWARGLQKCGYATDRAYANKLIKVIEDYELYRFDSNKGKNRVSKQSQSSSYTTVKRTIYRTNGLLYVYAIDNDSFDRIAASLGFKAKELIKYNEVPEDFPLQKGDIVYLEKKKKKADKPSYDHVVQIGESMHSISQRYGIQLKSLYKLNKKHKDYIPEEGDVLKLR</sequence>
<organism evidence="6 7">
    <name type="scientific">Parabacteroides chinchillae</name>
    <dbReference type="NCBI Taxonomy" id="871327"/>
    <lineage>
        <taxon>Bacteria</taxon>
        <taxon>Pseudomonadati</taxon>
        <taxon>Bacteroidota</taxon>
        <taxon>Bacteroidia</taxon>
        <taxon>Bacteroidales</taxon>
        <taxon>Tannerellaceae</taxon>
        <taxon>Parabacteroides</taxon>
    </lineage>
</organism>
<dbReference type="InterPro" id="IPR002901">
    <property type="entry name" value="MGlyc_endo_b_GlcNAc-like_dom"/>
</dbReference>
<evidence type="ECO:0000313" key="7">
    <source>
        <dbReference type="Proteomes" id="UP000236725"/>
    </source>
</evidence>
<evidence type="ECO:0000256" key="3">
    <source>
        <dbReference type="ARBA" id="ARBA00022801"/>
    </source>
</evidence>
<dbReference type="GO" id="GO:0031640">
    <property type="term" value="P:killing of cells of another organism"/>
    <property type="evidence" value="ECO:0007669"/>
    <property type="project" value="UniProtKB-KW"/>
</dbReference>
<dbReference type="SMART" id="SM00047">
    <property type="entry name" value="LYZ2"/>
    <property type="match status" value="1"/>
</dbReference>
<gene>
    <name evidence="6" type="ORF">SAMN05444001_12122</name>
</gene>
<dbReference type="RefSeq" id="WP_103984231.1">
    <property type="nucleotide sequence ID" value="NZ_FNVS01000021.1"/>
</dbReference>
<dbReference type="SMART" id="SM00257">
    <property type="entry name" value="LysM"/>
    <property type="match status" value="1"/>
</dbReference>